<gene>
    <name evidence="1" type="ORF">F2Q68_00016599</name>
</gene>
<evidence type="ECO:0000313" key="2">
    <source>
        <dbReference type="Proteomes" id="UP000712281"/>
    </source>
</evidence>
<comment type="caution">
    <text evidence="1">The sequence shown here is derived from an EMBL/GenBank/DDBJ whole genome shotgun (WGS) entry which is preliminary data.</text>
</comment>
<dbReference type="AlphaFoldDB" id="A0A8S9HRW5"/>
<organism evidence="1 2">
    <name type="scientific">Brassica cretica</name>
    <name type="common">Mustard</name>
    <dbReference type="NCBI Taxonomy" id="69181"/>
    <lineage>
        <taxon>Eukaryota</taxon>
        <taxon>Viridiplantae</taxon>
        <taxon>Streptophyta</taxon>
        <taxon>Embryophyta</taxon>
        <taxon>Tracheophyta</taxon>
        <taxon>Spermatophyta</taxon>
        <taxon>Magnoliopsida</taxon>
        <taxon>eudicotyledons</taxon>
        <taxon>Gunneridae</taxon>
        <taxon>Pentapetalae</taxon>
        <taxon>rosids</taxon>
        <taxon>malvids</taxon>
        <taxon>Brassicales</taxon>
        <taxon>Brassicaceae</taxon>
        <taxon>Brassiceae</taxon>
        <taxon>Brassica</taxon>
    </lineage>
</organism>
<proteinExistence type="predicted"/>
<dbReference type="Proteomes" id="UP000712281">
    <property type="component" value="Unassembled WGS sequence"/>
</dbReference>
<reference evidence="1" key="1">
    <citation type="submission" date="2019-12" db="EMBL/GenBank/DDBJ databases">
        <title>Genome sequencing and annotation of Brassica cretica.</title>
        <authorList>
            <person name="Studholme D.J."/>
            <person name="Sarris P.F."/>
        </authorList>
    </citation>
    <scope>NUCLEOTIDE SEQUENCE</scope>
    <source>
        <strain evidence="1">PFS-001/15</strain>
        <tissue evidence="1">Leaf</tissue>
    </source>
</reference>
<protein>
    <submittedName>
        <fullName evidence="1">Uncharacterized protein</fullName>
    </submittedName>
</protein>
<sequence>MSVWLVGDRVIKDDCLPAWACSGFNDCDLAEKKWCWMFDRSLGVVLVDILEESNSDTELLRFLGHMAHCFRGARANSSLEGERGVLVVVFAQLLRGNEVLIKVAPLAERGEFSLTHELFSLGMSFAGKLVFLSGKRVEEDSYSQGRHGLMNDRWHQVGRTISSVLSDISSVSSEAFPFIDLEQDVGLISFVVSSETLASSVSRVVSLEPKKSLGARASSLGSGEVFIVKDVYGFGYLRSTNSRLSPFHQTVVRIFLVSLSVFCSKRDMG</sequence>
<evidence type="ECO:0000313" key="1">
    <source>
        <dbReference type="EMBL" id="KAF2559667.1"/>
    </source>
</evidence>
<name>A0A8S9HRW5_BRACR</name>
<accession>A0A8S9HRW5</accession>
<dbReference type="EMBL" id="QGKW02001940">
    <property type="protein sequence ID" value="KAF2559667.1"/>
    <property type="molecule type" value="Genomic_DNA"/>
</dbReference>